<dbReference type="OrthoDB" id="1934862at2759"/>
<protein>
    <submittedName>
        <fullName evidence="1">Ty3-gypsy retrotransposon protein</fullName>
    </submittedName>
</protein>
<gene>
    <name evidence="1" type="ORF">E6C27_scaffold381G00660</name>
</gene>
<comment type="caution">
    <text evidence="1">The sequence shown here is derived from an EMBL/GenBank/DDBJ whole genome shotgun (WGS) entry which is preliminary data.</text>
</comment>
<reference evidence="1 2" key="1">
    <citation type="submission" date="2019-08" db="EMBL/GenBank/DDBJ databases">
        <title>Draft genome sequences of two oriental melons (Cucumis melo L. var makuwa).</title>
        <authorList>
            <person name="Kwon S.-Y."/>
        </authorList>
    </citation>
    <scope>NUCLEOTIDE SEQUENCE [LARGE SCALE GENOMIC DNA]</scope>
    <source>
        <strain evidence="2">cv. SW 3</strain>
        <tissue evidence="1">Leaf</tissue>
    </source>
</reference>
<organism evidence="1 2">
    <name type="scientific">Cucumis melo var. makuwa</name>
    <name type="common">Oriental melon</name>
    <dbReference type="NCBI Taxonomy" id="1194695"/>
    <lineage>
        <taxon>Eukaryota</taxon>
        <taxon>Viridiplantae</taxon>
        <taxon>Streptophyta</taxon>
        <taxon>Embryophyta</taxon>
        <taxon>Tracheophyta</taxon>
        <taxon>Spermatophyta</taxon>
        <taxon>Magnoliopsida</taxon>
        <taxon>eudicotyledons</taxon>
        <taxon>Gunneridae</taxon>
        <taxon>Pentapetalae</taxon>
        <taxon>rosids</taxon>
        <taxon>fabids</taxon>
        <taxon>Cucurbitales</taxon>
        <taxon>Cucurbitaceae</taxon>
        <taxon>Benincaseae</taxon>
        <taxon>Cucumis</taxon>
    </lineage>
</organism>
<sequence>MRNSNLNEKGAYAFVVMKIILSAINVKSEINVSYDECSWCKTIQTNWKYSKMLAKSSKQWSSKQLRESESRALPTMNVIMGTGTAVKGKGLCKGVCLQLAELSIVEEFLPLELGGVDMILGM</sequence>
<name>A0A5A7V6D0_CUCMM</name>
<dbReference type="Proteomes" id="UP000321393">
    <property type="component" value="Unassembled WGS sequence"/>
</dbReference>
<evidence type="ECO:0000313" key="2">
    <source>
        <dbReference type="Proteomes" id="UP000321393"/>
    </source>
</evidence>
<dbReference type="EMBL" id="SSTE01002941">
    <property type="protein sequence ID" value="KAA0063178.1"/>
    <property type="molecule type" value="Genomic_DNA"/>
</dbReference>
<dbReference type="AlphaFoldDB" id="A0A5A7V6D0"/>
<evidence type="ECO:0000313" key="1">
    <source>
        <dbReference type="EMBL" id="KAA0063178.1"/>
    </source>
</evidence>
<accession>A0A5A7V6D0</accession>
<proteinExistence type="predicted"/>